<feature type="transmembrane region" description="Helical" evidence="6">
    <location>
        <begin position="109"/>
        <end position="134"/>
    </location>
</feature>
<gene>
    <name evidence="7" type="ORF">UFOPK2992_00927</name>
</gene>
<evidence type="ECO:0000256" key="3">
    <source>
        <dbReference type="ARBA" id="ARBA00022692"/>
    </source>
</evidence>
<dbReference type="InterPro" id="IPR017039">
    <property type="entry name" value="Virul_fac_BrkB"/>
</dbReference>
<dbReference type="PANTHER" id="PTHR30213">
    <property type="entry name" value="INNER MEMBRANE PROTEIN YHJD"/>
    <property type="match status" value="1"/>
</dbReference>
<keyword evidence="2" id="KW-1003">Cell membrane</keyword>
<name>A0A6J6XVN6_9ZZZZ</name>
<dbReference type="GO" id="GO:0005886">
    <property type="term" value="C:plasma membrane"/>
    <property type="evidence" value="ECO:0007669"/>
    <property type="project" value="UniProtKB-SubCell"/>
</dbReference>
<reference evidence="7" key="1">
    <citation type="submission" date="2020-05" db="EMBL/GenBank/DDBJ databases">
        <authorList>
            <person name="Chiriac C."/>
            <person name="Salcher M."/>
            <person name="Ghai R."/>
            <person name="Kavagutti S V."/>
        </authorList>
    </citation>
    <scope>NUCLEOTIDE SEQUENCE</scope>
</reference>
<keyword evidence="5 6" id="KW-0472">Membrane</keyword>
<dbReference type="EMBL" id="CAFAAI010000147">
    <property type="protein sequence ID" value="CAB4799258.1"/>
    <property type="molecule type" value="Genomic_DNA"/>
</dbReference>
<protein>
    <submittedName>
        <fullName evidence="7">Unannotated protein</fullName>
    </submittedName>
</protein>
<feature type="transmembrane region" description="Helical" evidence="6">
    <location>
        <begin position="155"/>
        <end position="181"/>
    </location>
</feature>
<feature type="transmembrane region" description="Helical" evidence="6">
    <location>
        <begin position="220"/>
        <end position="244"/>
    </location>
</feature>
<evidence type="ECO:0000313" key="7">
    <source>
        <dbReference type="EMBL" id="CAB4799258.1"/>
    </source>
</evidence>
<keyword evidence="4 6" id="KW-1133">Transmembrane helix</keyword>
<evidence type="ECO:0000256" key="1">
    <source>
        <dbReference type="ARBA" id="ARBA00004651"/>
    </source>
</evidence>
<evidence type="ECO:0000256" key="6">
    <source>
        <dbReference type="SAM" id="Phobius"/>
    </source>
</evidence>
<evidence type="ECO:0000256" key="5">
    <source>
        <dbReference type="ARBA" id="ARBA00023136"/>
    </source>
</evidence>
<evidence type="ECO:0000256" key="2">
    <source>
        <dbReference type="ARBA" id="ARBA00022475"/>
    </source>
</evidence>
<evidence type="ECO:0000256" key="4">
    <source>
        <dbReference type="ARBA" id="ARBA00022989"/>
    </source>
</evidence>
<dbReference type="PANTHER" id="PTHR30213:SF1">
    <property type="entry name" value="INNER MEMBRANE PROTEIN YHJD"/>
    <property type="match status" value="1"/>
</dbReference>
<keyword evidence="3 6" id="KW-0812">Transmembrane</keyword>
<sequence>MTAPAKQPKPGWTSRAFALRVRSRSRTLDFVFDGIDGFRRHRTGRHAALLAHYGFLSIFPLLLVLTTILGFVLQGDPGLRNRIINSALANIPIIGQTLRVNPADLHGNVVVLVVGLGGSLWAGTKTFVFAQIAINDIWEIPEHQRPSIAASRIRALLAIAVVGVAQIGTAIVTGIIGVSGVSWLNRILLALSAVVINVAVVAGSYRALTARHLTRRQLLPGAVGTGISFAVLQVFGATVVLHAITNAAPVYGTFASVIGLITWMSLHSMVALLGVEANAALDRRPHQTSTLTTS</sequence>
<dbReference type="Pfam" id="PF03631">
    <property type="entry name" value="Virul_fac_BrkB"/>
    <property type="match status" value="1"/>
</dbReference>
<feature type="transmembrane region" description="Helical" evidence="6">
    <location>
        <begin position="49"/>
        <end position="73"/>
    </location>
</feature>
<dbReference type="AlphaFoldDB" id="A0A6J6XVN6"/>
<dbReference type="PIRSF" id="PIRSF035875">
    <property type="entry name" value="RNase_BN"/>
    <property type="match status" value="1"/>
</dbReference>
<feature type="transmembrane region" description="Helical" evidence="6">
    <location>
        <begin position="187"/>
        <end position="208"/>
    </location>
</feature>
<organism evidence="7">
    <name type="scientific">freshwater metagenome</name>
    <dbReference type="NCBI Taxonomy" id="449393"/>
    <lineage>
        <taxon>unclassified sequences</taxon>
        <taxon>metagenomes</taxon>
        <taxon>ecological metagenomes</taxon>
    </lineage>
</organism>
<feature type="transmembrane region" description="Helical" evidence="6">
    <location>
        <begin position="250"/>
        <end position="275"/>
    </location>
</feature>
<proteinExistence type="predicted"/>
<accession>A0A6J6XVN6</accession>
<comment type="subcellular location">
    <subcellularLocation>
        <location evidence="1">Cell membrane</location>
        <topology evidence="1">Multi-pass membrane protein</topology>
    </subcellularLocation>
</comment>